<evidence type="ECO:0000256" key="3">
    <source>
        <dbReference type="ARBA" id="ARBA00022525"/>
    </source>
</evidence>
<dbReference type="Pfam" id="PF20147">
    <property type="entry name" value="Crinkler"/>
    <property type="match status" value="1"/>
</dbReference>
<evidence type="ECO:0000259" key="4">
    <source>
        <dbReference type="Pfam" id="PF20147"/>
    </source>
</evidence>
<dbReference type="GO" id="GO:0005576">
    <property type="term" value="C:extracellular region"/>
    <property type="evidence" value="ECO:0007669"/>
    <property type="project" value="UniProtKB-SubCell"/>
</dbReference>
<proteinExistence type="predicted"/>
<evidence type="ECO:0000313" key="6">
    <source>
        <dbReference type="Proteomes" id="UP001165083"/>
    </source>
</evidence>
<evidence type="ECO:0000256" key="1">
    <source>
        <dbReference type="ARBA" id="ARBA00004340"/>
    </source>
</evidence>
<dbReference type="AlphaFoldDB" id="A0A9W6WTF1"/>
<reference evidence="5" key="1">
    <citation type="submission" date="2023-04" db="EMBL/GenBank/DDBJ databases">
        <title>Phytophthora lilii NBRC 32176.</title>
        <authorList>
            <person name="Ichikawa N."/>
            <person name="Sato H."/>
            <person name="Tonouchi N."/>
        </authorList>
    </citation>
    <scope>NUCLEOTIDE SEQUENCE</scope>
    <source>
        <strain evidence="5">NBRC 32176</strain>
    </source>
</reference>
<name>A0A9W6WTF1_9STRA</name>
<sequence>MRRKLTFAVYDDAFVSTVHFSLRKPVAALQKSVFLQQSDAVQYRYTPYDITLWLARKDGQWLLQDADTEEKMLRRPVDQSYEKMSAARLLKDYLGPDFTFQARDIHVLVELPSRRNASCRRRSKYSYADISCQGFLNALWREIDEQYKFDFYATQPFMDDVFRAVESGRWRFRTKRGKQLTATALPDKFSSEEWSFLEKLNRHVVRYGRSCGAFEIWSVVLPRKLYNEDNVKLVQQIAVKAHFVNTCAECEVNESSEREYRTPLARFLAVSDDKVRDGSSFVDTVKVCKATTSNSSAGRSCMAELATDL</sequence>
<dbReference type="EMBL" id="BSXW01000225">
    <property type="protein sequence ID" value="GMF15521.1"/>
    <property type="molecule type" value="Genomic_DNA"/>
</dbReference>
<dbReference type="Proteomes" id="UP001165083">
    <property type="component" value="Unassembled WGS sequence"/>
</dbReference>
<evidence type="ECO:0000313" key="5">
    <source>
        <dbReference type="EMBL" id="GMF15521.1"/>
    </source>
</evidence>
<accession>A0A9W6WTF1</accession>
<gene>
    <name evidence="5" type="ORF">Plil01_000535300</name>
</gene>
<feature type="domain" description="Crinkler effector protein N-terminal" evidence="4">
    <location>
        <begin position="4"/>
        <end position="110"/>
    </location>
</feature>
<protein>
    <submittedName>
        <fullName evidence="5">Unnamed protein product</fullName>
    </submittedName>
</protein>
<keyword evidence="6" id="KW-1185">Reference proteome</keyword>
<evidence type="ECO:0000256" key="2">
    <source>
        <dbReference type="ARBA" id="ARBA00004613"/>
    </source>
</evidence>
<comment type="subcellular location">
    <subcellularLocation>
        <location evidence="1">Host cell</location>
    </subcellularLocation>
    <subcellularLocation>
        <location evidence="2">Secreted</location>
    </subcellularLocation>
</comment>
<keyword evidence="3" id="KW-0964">Secreted</keyword>
<dbReference type="GO" id="GO:0043657">
    <property type="term" value="C:host cell"/>
    <property type="evidence" value="ECO:0007669"/>
    <property type="project" value="UniProtKB-SubCell"/>
</dbReference>
<dbReference type="InterPro" id="IPR045379">
    <property type="entry name" value="Crinkler_N"/>
</dbReference>
<organism evidence="5 6">
    <name type="scientific">Phytophthora lilii</name>
    <dbReference type="NCBI Taxonomy" id="2077276"/>
    <lineage>
        <taxon>Eukaryota</taxon>
        <taxon>Sar</taxon>
        <taxon>Stramenopiles</taxon>
        <taxon>Oomycota</taxon>
        <taxon>Peronosporomycetes</taxon>
        <taxon>Peronosporales</taxon>
        <taxon>Peronosporaceae</taxon>
        <taxon>Phytophthora</taxon>
    </lineage>
</organism>
<comment type="caution">
    <text evidence="5">The sequence shown here is derived from an EMBL/GenBank/DDBJ whole genome shotgun (WGS) entry which is preliminary data.</text>
</comment>